<dbReference type="InterPro" id="IPR036652">
    <property type="entry name" value="YjeF_N_dom_sf"/>
</dbReference>
<dbReference type="GO" id="GO:0031087">
    <property type="term" value="P:deadenylation-independent decapping of nuclear-transcribed mRNA"/>
    <property type="evidence" value="ECO:0007669"/>
    <property type="project" value="EnsemblFungi"/>
</dbReference>
<dbReference type="OrthoDB" id="10030313at2759"/>
<dbReference type="SUPFAM" id="SSF64153">
    <property type="entry name" value="YjeF N-terminal domain-like"/>
    <property type="match status" value="1"/>
</dbReference>
<dbReference type="GO" id="GO:0000932">
    <property type="term" value="C:P-body"/>
    <property type="evidence" value="ECO:0007669"/>
    <property type="project" value="UniProtKB-SubCell"/>
</dbReference>
<dbReference type="PROSITE" id="PS51512">
    <property type="entry name" value="DFDF"/>
    <property type="match status" value="1"/>
</dbReference>
<name>G8JNC3_ERECY</name>
<sequence length="576" mass="63040">MSQFQGFKVQVELKDGKLITGSISKCNSKSLTLQEVVFSDGGISQLFKVKSTRLKNLKVIGVPKGGKKWISSSNTGNSSNGSHNNNNNNNGRIENASRVQNNGAIHGSNGSTSNTCGTTDISDNNGSVSRSAKVSSSNNSVKKDGNWEHDDDLEKLKSEEFDFQGNLRMFNKEDVFAKLKQQDTVNPNERLVSHNKQKKTKLNFENDEMVITNAKDDDWEERPGVSATKNRTTTPSVTADAGSSGPSTEYLPITKSINITHLLQQSNKSSASEEEVLSKLQKVLSPSSRSPSLSKTPGFRTLKTNISVPLANPVQLLEMERLASDTFAFPPALSIEHSAVHLSKFIKQKLGGRARLYNANNNAQPLMVILASDNRSGARALAVGRCLSQHGHIRVIAVLTTEMMAHGPVSDNSVRSQLEMFTKFGGKIVDTVSGLKSMLEKLNSPVEIVLDAMQGFDCNLSDLVDTYESDDESSELARIKNLITWCNEQTCAVWSLDIPSGIDAGSAIPNFDTYIRPTTIISTAWPLTSLNLLDCHELYLCDIGIPQQCYAMRNSLRKFSAVEDIFVTEGVVQLTR</sequence>
<dbReference type="GO" id="GO:0003729">
    <property type="term" value="F:mRNA binding"/>
    <property type="evidence" value="ECO:0007669"/>
    <property type="project" value="EnsemblFungi"/>
</dbReference>
<dbReference type="GO" id="GO:0042149">
    <property type="term" value="P:cellular response to glucose starvation"/>
    <property type="evidence" value="ECO:0007669"/>
    <property type="project" value="EnsemblFungi"/>
</dbReference>
<keyword evidence="4" id="KW-0963">Cytoplasm</keyword>
<dbReference type="InterPro" id="IPR019050">
    <property type="entry name" value="FDF_dom"/>
</dbReference>
<evidence type="ECO:0000259" key="6">
    <source>
        <dbReference type="PROSITE" id="PS51385"/>
    </source>
</evidence>
<accession>G8JNC3</accession>
<reference evidence="9" key="1">
    <citation type="journal article" date="2012" name="G3 (Bethesda)">
        <title>Pichia sorbitophila, an interspecies yeast hybrid reveals early steps of genome resolution following polyploidization.</title>
        <authorList>
            <person name="Leh Louis V."/>
            <person name="Despons L."/>
            <person name="Friedrich A."/>
            <person name="Martin T."/>
            <person name="Durrens P."/>
            <person name="Casaregola S."/>
            <person name="Neuveglise C."/>
            <person name="Fairhead C."/>
            <person name="Marck C."/>
            <person name="Cruz J.A."/>
            <person name="Straub M.L."/>
            <person name="Kugler V."/>
            <person name="Sacerdot C."/>
            <person name="Uzunov Z."/>
            <person name="Thierry A."/>
            <person name="Weiss S."/>
            <person name="Bleykasten C."/>
            <person name="De Montigny J."/>
            <person name="Jacques N."/>
            <person name="Jung P."/>
            <person name="Lemaire M."/>
            <person name="Mallet S."/>
            <person name="Morel G."/>
            <person name="Richard G.F."/>
            <person name="Sarkar A."/>
            <person name="Savel G."/>
            <person name="Schacherer J."/>
            <person name="Seret M.L."/>
            <person name="Talla E."/>
            <person name="Samson G."/>
            <person name="Jubin C."/>
            <person name="Poulain J."/>
            <person name="Vacherie B."/>
            <person name="Barbe V."/>
            <person name="Pelletier E."/>
            <person name="Sherman D.J."/>
            <person name="Westhof E."/>
            <person name="Weissenbach J."/>
            <person name="Baret P.V."/>
            <person name="Wincker P."/>
            <person name="Gaillardin C."/>
            <person name="Dujon B."/>
            <person name="Souciet J.L."/>
        </authorList>
    </citation>
    <scope>NUCLEOTIDE SEQUENCE [LARGE SCALE GENOMIC DNA]</scope>
    <source>
        <strain evidence="9">CBS 270.75 / DBVPG 7215 / KCTC 17166 / NRRL Y-17582</strain>
    </source>
</reference>
<organism evidence="8 9">
    <name type="scientific">Eremothecium cymbalariae (strain CBS 270.75 / DBVPG 7215 / KCTC 17166 / NRRL Y-17582)</name>
    <name type="common">Yeast</name>
    <dbReference type="NCBI Taxonomy" id="931890"/>
    <lineage>
        <taxon>Eukaryota</taxon>
        <taxon>Fungi</taxon>
        <taxon>Dikarya</taxon>
        <taxon>Ascomycota</taxon>
        <taxon>Saccharomycotina</taxon>
        <taxon>Saccharomycetes</taxon>
        <taxon>Saccharomycetales</taxon>
        <taxon>Saccharomycetaceae</taxon>
        <taxon>Eremothecium</taxon>
    </lineage>
</organism>
<dbReference type="PANTHER" id="PTHR13612:SF0">
    <property type="entry name" value="ENHANCER OF MRNA-DECAPPING PROTEIN 3"/>
    <property type="match status" value="1"/>
</dbReference>
<dbReference type="eggNOG" id="KOG2585">
    <property type="taxonomic scope" value="Eukaryota"/>
</dbReference>
<dbReference type="GO" id="GO:1900153">
    <property type="term" value="P:positive regulation of nuclear-transcribed mRNA catabolic process, deadenylation-dependent decay"/>
    <property type="evidence" value="ECO:0007669"/>
    <property type="project" value="EnsemblFungi"/>
</dbReference>
<evidence type="ECO:0000256" key="3">
    <source>
        <dbReference type="ARBA" id="ARBA00015797"/>
    </source>
</evidence>
<evidence type="ECO:0000313" key="8">
    <source>
        <dbReference type="EMBL" id="AET37587.1"/>
    </source>
</evidence>
<proteinExistence type="inferred from homology"/>
<evidence type="ECO:0000259" key="7">
    <source>
        <dbReference type="PROSITE" id="PS51512"/>
    </source>
</evidence>
<dbReference type="PROSITE" id="PS51385">
    <property type="entry name" value="YJEF_N"/>
    <property type="match status" value="1"/>
</dbReference>
<protein>
    <recommendedName>
        <fullName evidence="3">Enhancer of mRNA-decapping protein 3</fullName>
    </recommendedName>
</protein>
<dbReference type="Gene3D" id="3.40.50.10260">
    <property type="entry name" value="YjeF N-terminal domain"/>
    <property type="match status" value="1"/>
</dbReference>
<dbReference type="SMART" id="SM01199">
    <property type="entry name" value="FDF"/>
    <property type="match status" value="1"/>
</dbReference>
<feature type="domain" description="YjeF N-terminal" evidence="6">
    <location>
        <begin position="316"/>
        <end position="551"/>
    </location>
</feature>
<feature type="region of interest" description="Disordered" evidence="5">
    <location>
        <begin position="218"/>
        <end position="247"/>
    </location>
</feature>
<feature type="compositionally biased region" description="Low complexity" evidence="5">
    <location>
        <begin position="107"/>
        <end position="140"/>
    </location>
</feature>
<evidence type="ECO:0000256" key="5">
    <source>
        <dbReference type="SAM" id="MobiDB-lite"/>
    </source>
</evidence>
<feature type="compositionally biased region" description="Polar residues" evidence="5">
    <location>
        <begin position="227"/>
        <end position="237"/>
    </location>
</feature>
<feature type="compositionally biased region" description="Low complexity" evidence="5">
    <location>
        <begin position="71"/>
        <end position="91"/>
    </location>
</feature>
<dbReference type="GO" id="GO:0033962">
    <property type="term" value="P:P-body assembly"/>
    <property type="evidence" value="ECO:0007669"/>
    <property type="project" value="EnsemblFungi"/>
</dbReference>
<dbReference type="Pfam" id="PF09532">
    <property type="entry name" value="FDF"/>
    <property type="match status" value="1"/>
</dbReference>
<comment type="similarity">
    <text evidence="2">Belongs to the EDC3 family.</text>
</comment>
<dbReference type="GO" id="GO:0005634">
    <property type="term" value="C:nucleus"/>
    <property type="evidence" value="ECO:0007669"/>
    <property type="project" value="EnsemblFungi"/>
</dbReference>
<evidence type="ECO:0000256" key="2">
    <source>
        <dbReference type="ARBA" id="ARBA00006610"/>
    </source>
</evidence>
<dbReference type="EMBL" id="CP002497">
    <property type="protein sequence ID" value="AET37587.1"/>
    <property type="molecule type" value="Genomic_DNA"/>
</dbReference>
<dbReference type="OMA" id="AMFDKKS"/>
<dbReference type="HOGENOM" id="CLU_037134_0_0_1"/>
<dbReference type="InParanoid" id="G8JNC3"/>
<evidence type="ECO:0000256" key="4">
    <source>
        <dbReference type="ARBA" id="ARBA00022490"/>
    </source>
</evidence>
<dbReference type="GeneID" id="11471403"/>
<comment type="subcellular location">
    <subcellularLocation>
        <location evidence="1">Cytoplasm</location>
        <location evidence="1">P-body</location>
    </subcellularLocation>
</comment>
<dbReference type="RefSeq" id="XP_003644404.1">
    <property type="nucleotide sequence ID" value="XM_003644356.1"/>
</dbReference>
<feature type="region of interest" description="Disordered" evidence="5">
    <location>
        <begin position="66"/>
        <end position="148"/>
    </location>
</feature>
<evidence type="ECO:0000256" key="1">
    <source>
        <dbReference type="ARBA" id="ARBA00004201"/>
    </source>
</evidence>
<feature type="domain" description="DFDF" evidence="7">
    <location>
        <begin position="149"/>
        <end position="185"/>
    </location>
</feature>
<dbReference type="CDD" id="cd22576">
    <property type="entry name" value="Edc3_Lsm"/>
    <property type="match status" value="1"/>
</dbReference>
<dbReference type="Proteomes" id="UP000006790">
    <property type="component" value="Chromosome 1"/>
</dbReference>
<keyword evidence="9" id="KW-1185">Reference proteome</keyword>
<gene>
    <name evidence="8" type="ordered locus">Ecym_1354</name>
</gene>
<dbReference type="KEGG" id="erc:Ecym_1354"/>
<dbReference type="InterPro" id="IPR025762">
    <property type="entry name" value="DFDF"/>
</dbReference>
<dbReference type="PANTHER" id="PTHR13612">
    <property type="entry name" value="ENHANCER OF MRNA-DECAPPING PROTEIN 3"/>
    <property type="match status" value="1"/>
</dbReference>
<dbReference type="AlphaFoldDB" id="G8JNC3"/>
<dbReference type="STRING" id="931890.G8JNC3"/>
<dbReference type="InterPro" id="IPR004443">
    <property type="entry name" value="YjeF_N_dom"/>
</dbReference>
<dbReference type="Pfam" id="PF03853">
    <property type="entry name" value="YjeF_N"/>
    <property type="match status" value="1"/>
</dbReference>
<dbReference type="FunCoup" id="G8JNC3">
    <property type="interactions" value="171"/>
</dbReference>
<evidence type="ECO:0000313" key="9">
    <source>
        <dbReference type="Proteomes" id="UP000006790"/>
    </source>
</evidence>